<evidence type="ECO:0000256" key="1">
    <source>
        <dbReference type="SAM" id="Phobius"/>
    </source>
</evidence>
<comment type="caution">
    <text evidence="2">The sequence shown here is derived from an EMBL/GenBank/DDBJ whole genome shotgun (WGS) entry which is preliminary data.</text>
</comment>
<feature type="non-terminal residue" evidence="2">
    <location>
        <position position="91"/>
    </location>
</feature>
<keyword evidence="1" id="KW-0812">Transmembrane</keyword>
<reference evidence="2" key="1">
    <citation type="submission" date="2020-11" db="EMBL/GenBank/DDBJ databases">
        <authorList>
            <consortium name="DOE Joint Genome Institute"/>
            <person name="Ahrendt S."/>
            <person name="Riley R."/>
            <person name="Andreopoulos W."/>
            <person name="Labutti K."/>
            <person name="Pangilinan J."/>
            <person name="Ruiz-Duenas F.J."/>
            <person name="Barrasa J.M."/>
            <person name="Sanchez-Garcia M."/>
            <person name="Camarero S."/>
            <person name="Miyauchi S."/>
            <person name="Serrano A."/>
            <person name="Linde D."/>
            <person name="Babiker R."/>
            <person name="Drula E."/>
            <person name="Ayuso-Fernandez I."/>
            <person name="Pacheco R."/>
            <person name="Padilla G."/>
            <person name="Ferreira P."/>
            <person name="Barriuso J."/>
            <person name="Kellner H."/>
            <person name="Castanera R."/>
            <person name="Alfaro M."/>
            <person name="Ramirez L."/>
            <person name="Pisabarro A.G."/>
            <person name="Kuo A."/>
            <person name="Tritt A."/>
            <person name="Lipzen A."/>
            <person name="He G."/>
            <person name="Yan M."/>
            <person name="Ng V."/>
            <person name="Cullen D."/>
            <person name="Martin F."/>
            <person name="Rosso M.-N."/>
            <person name="Henrissat B."/>
            <person name="Hibbett D."/>
            <person name="Martinez A.T."/>
            <person name="Grigoriev I.V."/>
        </authorList>
    </citation>
    <scope>NUCLEOTIDE SEQUENCE</scope>
    <source>
        <strain evidence="2">AH 40177</strain>
    </source>
</reference>
<feature type="transmembrane region" description="Helical" evidence="1">
    <location>
        <begin position="46"/>
        <end position="64"/>
    </location>
</feature>
<evidence type="ECO:0000313" key="2">
    <source>
        <dbReference type="EMBL" id="KAF9028614.1"/>
    </source>
</evidence>
<accession>A0A9P5TW11</accession>
<gene>
    <name evidence="2" type="ORF">BDP27DRAFT_1350057</name>
</gene>
<dbReference type="EMBL" id="JADNRY010000732">
    <property type="protein sequence ID" value="KAF9028614.1"/>
    <property type="molecule type" value="Genomic_DNA"/>
</dbReference>
<keyword evidence="1" id="KW-0472">Membrane</keyword>
<dbReference type="AlphaFoldDB" id="A0A9P5TW11"/>
<name>A0A9P5TW11_9AGAR</name>
<feature type="transmembrane region" description="Helical" evidence="1">
    <location>
        <begin position="7"/>
        <end position="26"/>
    </location>
</feature>
<dbReference type="Proteomes" id="UP000772434">
    <property type="component" value="Unassembled WGS sequence"/>
</dbReference>
<protein>
    <submittedName>
        <fullName evidence="2">Uncharacterized protein</fullName>
    </submittedName>
</protein>
<organism evidence="2 3">
    <name type="scientific">Rhodocollybia butyracea</name>
    <dbReference type="NCBI Taxonomy" id="206335"/>
    <lineage>
        <taxon>Eukaryota</taxon>
        <taxon>Fungi</taxon>
        <taxon>Dikarya</taxon>
        <taxon>Basidiomycota</taxon>
        <taxon>Agaricomycotina</taxon>
        <taxon>Agaricomycetes</taxon>
        <taxon>Agaricomycetidae</taxon>
        <taxon>Agaricales</taxon>
        <taxon>Marasmiineae</taxon>
        <taxon>Omphalotaceae</taxon>
        <taxon>Rhodocollybia</taxon>
    </lineage>
</organism>
<keyword evidence="3" id="KW-1185">Reference proteome</keyword>
<proteinExistence type="predicted"/>
<keyword evidence="1" id="KW-1133">Transmembrane helix</keyword>
<evidence type="ECO:0000313" key="3">
    <source>
        <dbReference type="Proteomes" id="UP000772434"/>
    </source>
</evidence>
<sequence length="91" mass="10518">MDMFLKFISVLRYAFAGYGLILETLYPFEYSISLSVQEFLKFQTLSVDYCSAIISLSSFAFFLYTRHMLAPCMDGIIRLAMRSQPAYRAKV</sequence>